<reference evidence="2 3" key="1">
    <citation type="journal article" date="2005" name="Science">
        <title>The genome of the basidiomycetous yeast and human pathogen Cryptococcus neoformans.</title>
        <authorList>
            <person name="Loftus B.J."/>
            <person name="Fung E."/>
            <person name="Roncaglia P."/>
            <person name="Rowley D."/>
            <person name="Amedeo P."/>
            <person name="Bruno D."/>
            <person name="Vamathevan J."/>
            <person name="Miranda M."/>
            <person name="Anderson I.J."/>
            <person name="Fraser J.A."/>
            <person name="Allen J.E."/>
            <person name="Bosdet I.E."/>
            <person name="Brent M.R."/>
            <person name="Chiu R."/>
            <person name="Doering T.L."/>
            <person name="Donlin M.J."/>
            <person name="D'Souza C.A."/>
            <person name="Fox D.S."/>
            <person name="Grinberg V."/>
            <person name="Fu J."/>
            <person name="Fukushima M."/>
            <person name="Haas B.J."/>
            <person name="Huang J.C."/>
            <person name="Janbon G."/>
            <person name="Jones S.J."/>
            <person name="Koo H.L."/>
            <person name="Krzywinski M.I."/>
            <person name="Kwon-Chung J.K."/>
            <person name="Lengeler K.B."/>
            <person name="Maiti R."/>
            <person name="Marra M.A."/>
            <person name="Marra R.E."/>
            <person name="Mathewson C.A."/>
            <person name="Mitchell T.G."/>
            <person name="Pertea M."/>
            <person name="Riggs F.R."/>
            <person name="Salzberg S.L."/>
            <person name="Schein J.E."/>
            <person name="Shvartsbeyn A."/>
            <person name="Shin H."/>
            <person name="Shumway M."/>
            <person name="Specht C.A."/>
            <person name="Suh B.B."/>
            <person name="Tenney A."/>
            <person name="Utterback T.R."/>
            <person name="Wickes B.L."/>
            <person name="Wortman J.R."/>
            <person name="Wye N.H."/>
            <person name="Kronstad J.W."/>
            <person name="Lodge J.K."/>
            <person name="Heitman J."/>
            <person name="Davis R.W."/>
            <person name="Fraser C.M."/>
            <person name="Hyman R.W."/>
        </authorList>
    </citation>
    <scope>NUCLEOTIDE SEQUENCE [LARGE SCALE GENOMIC DNA]</scope>
    <source>
        <strain evidence="3">JEC21 / ATCC MYA-565</strain>
    </source>
</reference>
<evidence type="ECO:0000256" key="1">
    <source>
        <dbReference type="SAM" id="Phobius"/>
    </source>
</evidence>
<dbReference type="GeneID" id="36393181"/>
<name>A0A0S2M6F3_CRYD1</name>
<keyword evidence="3" id="KW-1185">Reference proteome</keyword>
<proteinExistence type="predicted"/>
<dbReference type="RefSeq" id="XP_024514717.1">
    <property type="nucleotide sequence ID" value="XM_024658905.1"/>
</dbReference>
<protein>
    <submittedName>
        <fullName evidence="2">Uncharacterized protein</fullName>
    </submittedName>
</protein>
<dbReference type="EMBL" id="AE017356">
    <property type="protein sequence ID" value="ALO69828.1"/>
    <property type="molecule type" value="Genomic_DNA"/>
</dbReference>
<accession>A0A0S2M6F3</accession>
<dbReference type="PaxDb" id="214684-A0A0S2M6F3"/>
<sequence>MYLDAAYQMFHLPRALAACGTKFVTESGYFLISVDVGLSLLRPVVFLAIAALWLLPMFFSQVNLDLFPHNLIIPSPSTNSFIVNYKKCELLERTFFRVCDSILSCTIESALHPQKRTLDYRTEPDILSPKPNYMAMLKEFACQACPKLKRGRAAKDKVAQCKERRGERV</sequence>
<dbReference type="Proteomes" id="UP000002149">
    <property type="component" value="Chromosome 14"/>
</dbReference>
<keyword evidence="1" id="KW-1133">Transmembrane helix</keyword>
<gene>
    <name evidence="2" type="ordered locus">CNN02415</name>
</gene>
<dbReference type="VEuPathDB" id="FungiDB:CNN02415"/>
<evidence type="ECO:0000313" key="3">
    <source>
        <dbReference type="Proteomes" id="UP000002149"/>
    </source>
</evidence>
<dbReference type="KEGG" id="cne:CNN02415"/>
<evidence type="ECO:0000313" key="2">
    <source>
        <dbReference type="EMBL" id="ALO69828.1"/>
    </source>
</evidence>
<feature type="transmembrane region" description="Helical" evidence="1">
    <location>
        <begin position="40"/>
        <end position="59"/>
    </location>
</feature>
<keyword evidence="1" id="KW-0812">Transmembrane</keyword>
<dbReference type="InParanoid" id="A0A0S2M6F3"/>
<organism evidence="2 3">
    <name type="scientific">Cryptococcus deneoformans (strain JEC21 / ATCC MYA-565)</name>
    <name type="common">Cryptococcus neoformans var. neoformans serotype D</name>
    <dbReference type="NCBI Taxonomy" id="214684"/>
    <lineage>
        <taxon>Eukaryota</taxon>
        <taxon>Fungi</taxon>
        <taxon>Dikarya</taxon>
        <taxon>Basidiomycota</taxon>
        <taxon>Agaricomycotina</taxon>
        <taxon>Tremellomycetes</taxon>
        <taxon>Tremellales</taxon>
        <taxon>Cryptococcaceae</taxon>
        <taxon>Cryptococcus</taxon>
        <taxon>Cryptococcus neoformans species complex</taxon>
    </lineage>
</organism>
<dbReference type="AlphaFoldDB" id="A0A0S2M6F3"/>
<keyword evidence="1" id="KW-0472">Membrane</keyword>